<protein>
    <submittedName>
        <fullName evidence="1">Uncharacterized protein</fullName>
    </submittedName>
</protein>
<evidence type="ECO:0000313" key="2">
    <source>
        <dbReference type="Proteomes" id="UP001596002"/>
    </source>
</evidence>
<keyword evidence="2" id="KW-1185">Reference proteome</keyword>
<sequence length="82" mass="9702">MKDEMYEAEQMDRYIDLLKKGKASEIPDQDLAITLQSLQVILADEIPDSVRSSLRHKLSVALESTLSWITWYWNTVLYPWQW</sequence>
<gene>
    <name evidence="1" type="ORF">ACFO8Q_16985</name>
</gene>
<reference evidence="2" key="1">
    <citation type="journal article" date="2019" name="Int. J. Syst. Evol. Microbiol.">
        <title>The Global Catalogue of Microorganisms (GCM) 10K type strain sequencing project: providing services to taxonomists for standard genome sequencing and annotation.</title>
        <authorList>
            <consortium name="The Broad Institute Genomics Platform"/>
            <consortium name="The Broad Institute Genome Sequencing Center for Infectious Disease"/>
            <person name="Wu L."/>
            <person name="Ma J."/>
        </authorList>
    </citation>
    <scope>NUCLEOTIDE SEQUENCE [LARGE SCALE GENOMIC DNA]</scope>
    <source>
        <strain evidence="2">WYCCWR 12678</strain>
    </source>
</reference>
<name>A0ABV9Q5A6_9BACL</name>
<dbReference type="EMBL" id="JBHSHC010000115">
    <property type="protein sequence ID" value="MFC4769033.1"/>
    <property type="molecule type" value="Genomic_DNA"/>
</dbReference>
<comment type="caution">
    <text evidence="1">The sequence shown here is derived from an EMBL/GenBank/DDBJ whole genome shotgun (WGS) entry which is preliminary data.</text>
</comment>
<dbReference type="RefSeq" id="WP_380027089.1">
    <property type="nucleotide sequence ID" value="NZ_JBHSHC010000115.1"/>
</dbReference>
<evidence type="ECO:0000313" key="1">
    <source>
        <dbReference type="EMBL" id="MFC4769033.1"/>
    </source>
</evidence>
<accession>A0ABV9Q5A6</accession>
<dbReference type="Proteomes" id="UP001596002">
    <property type="component" value="Unassembled WGS sequence"/>
</dbReference>
<organism evidence="1 2">
    <name type="scientific">Effusibacillus consociatus</name>
    <dbReference type="NCBI Taxonomy" id="1117041"/>
    <lineage>
        <taxon>Bacteria</taxon>
        <taxon>Bacillati</taxon>
        <taxon>Bacillota</taxon>
        <taxon>Bacilli</taxon>
        <taxon>Bacillales</taxon>
        <taxon>Alicyclobacillaceae</taxon>
        <taxon>Effusibacillus</taxon>
    </lineage>
</organism>
<proteinExistence type="predicted"/>